<reference evidence="2 3" key="1">
    <citation type="submission" date="2022-03" db="EMBL/GenBank/DDBJ databases">
        <authorList>
            <person name="Nunn A."/>
            <person name="Chopra R."/>
            <person name="Nunn A."/>
            <person name="Contreras Garrido A."/>
        </authorList>
    </citation>
    <scope>NUCLEOTIDE SEQUENCE [LARGE SCALE GENOMIC DNA]</scope>
</reference>
<dbReference type="AlphaFoldDB" id="A0AAU9TC55"/>
<accession>A0AAU9TC55</accession>
<gene>
    <name evidence="2" type="ORF">TAV2_LOCUS25213</name>
</gene>
<feature type="region of interest" description="Disordered" evidence="1">
    <location>
        <begin position="1"/>
        <end position="28"/>
    </location>
</feature>
<sequence>MSSAAPDSISGASSGLLDQNSSVKHAPPDNASAALVAACQENPFFLVPQKKSGRKAATSL</sequence>
<evidence type="ECO:0000256" key="1">
    <source>
        <dbReference type="SAM" id="MobiDB-lite"/>
    </source>
</evidence>
<dbReference type="Proteomes" id="UP000836841">
    <property type="component" value="Chromosome 7"/>
</dbReference>
<feature type="compositionally biased region" description="Polar residues" evidence="1">
    <location>
        <begin position="1"/>
        <end position="23"/>
    </location>
</feature>
<name>A0AAU9TC55_THLAR</name>
<evidence type="ECO:0000313" key="3">
    <source>
        <dbReference type="Proteomes" id="UP000836841"/>
    </source>
</evidence>
<keyword evidence="3" id="KW-1185">Reference proteome</keyword>
<proteinExistence type="predicted"/>
<protein>
    <submittedName>
        <fullName evidence="2">Uncharacterized protein</fullName>
    </submittedName>
</protein>
<organism evidence="2 3">
    <name type="scientific">Thlaspi arvense</name>
    <name type="common">Field penny-cress</name>
    <dbReference type="NCBI Taxonomy" id="13288"/>
    <lineage>
        <taxon>Eukaryota</taxon>
        <taxon>Viridiplantae</taxon>
        <taxon>Streptophyta</taxon>
        <taxon>Embryophyta</taxon>
        <taxon>Tracheophyta</taxon>
        <taxon>Spermatophyta</taxon>
        <taxon>Magnoliopsida</taxon>
        <taxon>eudicotyledons</taxon>
        <taxon>Gunneridae</taxon>
        <taxon>Pentapetalae</taxon>
        <taxon>rosids</taxon>
        <taxon>malvids</taxon>
        <taxon>Brassicales</taxon>
        <taxon>Brassicaceae</taxon>
        <taxon>Thlaspideae</taxon>
        <taxon>Thlaspi</taxon>
    </lineage>
</organism>
<evidence type="ECO:0000313" key="2">
    <source>
        <dbReference type="EMBL" id="CAH2079600.1"/>
    </source>
</evidence>
<dbReference type="EMBL" id="OU466863">
    <property type="protein sequence ID" value="CAH2079600.1"/>
    <property type="molecule type" value="Genomic_DNA"/>
</dbReference>